<sequence length="622" mass="72348">MHLVLLLYILYIICHEYLTKCIYLKNAPKIDLNFLRVHFDSIKRKRLNKNVNLKIEKQINDIVLGQIDERGKRKTLLTKHECTGKEDDDDSERGERRDIRRKLFLKNICSLINDENDEKTKELEELKINYSSLISPRISSVSSVGSVGNVGNVGSVGSVDNVGSTDDGSAFATPRKDLIQGINVENQEEIQLVEAYWLCTLRNKYFFSFLKNKKNLLFSVSAGVDSLCLLYSFLFVIYKIIITYAHKDSDSYTSLMNRINSAYTYTHVDISKLIYRNKSEHVHFFASILKNITVLYCNHKTRDECKTERKFLKNICKIYNLKFRTKILTSSSLRKMRKKNESQGVNKNMNNFLLLARTWRRNSYVELTRQICKEEKSGSDDEAVEVAKEMVKSVEGMAGQVVGDRVRGRIFQMVNALPCTLGIRHNYTYKKYTSAIDTYIRISCKKNIMNILLRSQSMNEKNFHSLDSTIWNVLKKIKSLVFIGHHKNDSNETVLFQFFRGIFIKNIRGITYLTYFKNCFLYRPFVKLNKISLFNYMRSINKSWMFDRSNEKIHISRNFLRHVVIPNISFVLKDKGGVKSRLDTFSPSVDGSTPTFSSLYMNNDTILSASDQRYSEEKKKKK</sequence>
<dbReference type="EMBL" id="CM043771">
    <property type="protein sequence ID" value="KAI4840692.1"/>
    <property type="molecule type" value="Genomic_DNA"/>
</dbReference>
<organism evidence="1 2">
    <name type="scientific">Plasmodium brasilianum</name>
    <dbReference type="NCBI Taxonomy" id="5824"/>
    <lineage>
        <taxon>Eukaryota</taxon>
        <taxon>Sar</taxon>
        <taxon>Alveolata</taxon>
        <taxon>Apicomplexa</taxon>
        <taxon>Aconoidasida</taxon>
        <taxon>Haemosporida</taxon>
        <taxon>Plasmodiidae</taxon>
        <taxon>Plasmodium</taxon>
        <taxon>Plasmodium (Plasmodium)</taxon>
    </lineage>
</organism>
<proteinExistence type="predicted"/>
<protein>
    <submittedName>
        <fullName evidence="1">PP-loop family protein</fullName>
    </submittedName>
</protein>
<evidence type="ECO:0000313" key="2">
    <source>
        <dbReference type="Proteomes" id="UP001056978"/>
    </source>
</evidence>
<accession>A0ACB9YEY9</accession>
<name>A0ACB9YEY9_PLABR</name>
<reference evidence="1" key="1">
    <citation type="submission" date="2022-06" db="EMBL/GenBank/DDBJ databases">
        <title>The First Complete Genome of the Simian Malaria Parasite Plasmodium brasilianum.</title>
        <authorList>
            <person name="Bajic M."/>
            <person name="Ravishankar S."/>
        </authorList>
    </citation>
    <scope>NUCLEOTIDE SEQUENCE</scope>
    <source>
        <strain evidence="1">Bolivian I</strain>
    </source>
</reference>
<keyword evidence="2" id="KW-1185">Reference proteome</keyword>
<evidence type="ECO:0000313" key="1">
    <source>
        <dbReference type="EMBL" id="KAI4840692.1"/>
    </source>
</evidence>
<comment type="caution">
    <text evidence="1">The sequence shown here is derived from an EMBL/GenBank/DDBJ whole genome shotgun (WGS) entry which is preliminary data.</text>
</comment>
<gene>
    <name evidence="1" type="ORF">MKS88_000926</name>
</gene>
<dbReference type="Proteomes" id="UP001056978">
    <property type="component" value="Chromosome 3"/>
</dbReference>